<dbReference type="GO" id="GO:0005324">
    <property type="term" value="F:long-chain fatty acid transmembrane transporter activity"/>
    <property type="evidence" value="ECO:0007669"/>
    <property type="project" value="TreeGrafter"/>
</dbReference>
<dbReference type="OrthoDB" id="2579187at2"/>
<feature type="domain" description="AMP-binding enzyme C-terminal" evidence="7">
    <location>
        <begin position="404"/>
        <end position="478"/>
    </location>
</feature>
<organism evidence="8 9">
    <name type="scientific">Amycolatopsis acidicola</name>
    <dbReference type="NCBI Taxonomy" id="2596893"/>
    <lineage>
        <taxon>Bacteria</taxon>
        <taxon>Bacillati</taxon>
        <taxon>Actinomycetota</taxon>
        <taxon>Actinomycetes</taxon>
        <taxon>Pseudonocardiales</taxon>
        <taxon>Pseudonocardiaceae</taxon>
        <taxon>Amycolatopsis</taxon>
    </lineage>
</organism>
<dbReference type="GO" id="GO:0004467">
    <property type="term" value="F:long-chain fatty acid-CoA ligase activity"/>
    <property type="evidence" value="ECO:0007669"/>
    <property type="project" value="TreeGrafter"/>
</dbReference>
<dbReference type="PROSITE" id="PS00455">
    <property type="entry name" value="AMP_BINDING"/>
    <property type="match status" value="1"/>
</dbReference>
<dbReference type="GO" id="GO:0044539">
    <property type="term" value="P:long-chain fatty acid import into cell"/>
    <property type="evidence" value="ECO:0007669"/>
    <property type="project" value="TreeGrafter"/>
</dbReference>
<proteinExistence type="inferred from homology"/>
<accession>A0A5N0UQX4</accession>
<evidence type="ECO:0000256" key="3">
    <source>
        <dbReference type="ARBA" id="ARBA00022741"/>
    </source>
</evidence>
<dbReference type="InterPro" id="IPR025110">
    <property type="entry name" value="AMP-bd_C"/>
</dbReference>
<keyword evidence="4" id="KW-0067">ATP-binding</keyword>
<sequence>MTVTELLLARADDPRPGLRFEDETQTWAEHVRECLGLAARLTELGTPPHVGILADNGPRFSALLGACAFSGAVLVGLNPTRRGEALARDVRVSDCQLVLTEEKYAPLLAGLDVPVSSLDSLEPADVAFDPVPAKPDDLLMLIFTSGTSGEPKAVRVTHEKIAFPGKMLADRFGLSSSDTVYVSMPMFHSNAIMAGWAVGLAAGGTIALRRKFSASGFLPDVRKFGATYANYVGKPLSYVVATPEHPDDADNPLRIVYGNEGAEADLAEFGRRFGCHVVDAFGSTEGGIGFARTPDSPPGSLGKPTAEVAILHPETGKPCPPAEFDADGRLANGSEAVGELVNTAGAGAFAGYYKNPEADAERLRGGQYHTGDLAYADAEGFFYFAGRLGDWLRVDGENLGTAPIERVLLRHPAVSEAAVYPVPDPVTGDQVMAALVLAAPLTPVELGEFLAAQPDLGPKQLPRFVRIVNELEKTSTYKIVKRKLSAEGTHCSDPVLMLTKGKNSYQPVPPRTGSPLA</sequence>
<dbReference type="RefSeq" id="WP_144755084.1">
    <property type="nucleotide sequence ID" value="NZ_VMNW02000100.1"/>
</dbReference>
<dbReference type="GO" id="GO:0005886">
    <property type="term" value="C:plasma membrane"/>
    <property type="evidence" value="ECO:0007669"/>
    <property type="project" value="TreeGrafter"/>
</dbReference>
<name>A0A5N0UQX4_9PSEU</name>
<dbReference type="Pfam" id="PF00501">
    <property type="entry name" value="AMP-binding"/>
    <property type="match status" value="1"/>
</dbReference>
<dbReference type="InterPro" id="IPR042099">
    <property type="entry name" value="ANL_N_sf"/>
</dbReference>
<gene>
    <name evidence="8" type="ORF">FPZ12_038755</name>
</gene>
<dbReference type="SUPFAM" id="SSF56801">
    <property type="entry name" value="Acetyl-CoA synthetase-like"/>
    <property type="match status" value="1"/>
</dbReference>
<keyword evidence="2" id="KW-0436">Ligase</keyword>
<evidence type="ECO:0000259" key="6">
    <source>
        <dbReference type="Pfam" id="PF00501"/>
    </source>
</evidence>
<dbReference type="Pfam" id="PF13193">
    <property type="entry name" value="AMP-binding_C"/>
    <property type="match status" value="1"/>
</dbReference>
<evidence type="ECO:0000259" key="7">
    <source>
        <dbReference type="Pfam" id="PF13193"/>
    </source>
</evidence>
<dbReference type="InterPro" id="IPR020845">
    <property type="entry name" value="AMP-binding_CS"/>
</dbReference>
<evidence type="ECO:0000256" key="1">
    <source>
        <dbReference type="ARBA" id="ARBA00006432"/>
    </source>
</evidence>
<keyword evidence="3" id="KW-0547">Nucleotide-binding</keyword>
<evidence type="ECO:0000256" key="2">
    <source>
        <dbReference type="ARBA" id="ARBA00022598"/>
    </source>
</evidence>
<keyword evidence="9" id="KW-1185">Reference proteome</keyword>
<feature type="compositionally biased region" description="Pro residues" evidence="5">
    <location>
        <begin position="507"/>
        <end position="517"/>
    </location>
</feature>
<dbReference type="InterPro" id="IPR000873">
    <property type="entry name" value="AMP-dep_synth/lig_dom"/>
</dbReference>
<dbReference type="InterPro" id="IPR045851">
    <property type="entry name" value="AMP-bd_C_sf"/>
</dbReference>
<dbReference type="GO" id="GO:0005524">
    <property type="term" value="F:ATP binding"/>
    <property type="evidence" value="ECO:0007669"/>
    <property type="project" value="UniProtKB-KW"/>
</dbReference>
<dbReference type="EMBL" id="VMNW02000100">
    <property type="protein sequence ID" value="KAA9151547.1"/>
    <property type="molecule type" value="Genomic_DNA"/>
</dbReference>
<reference evidence="8" key="1">
    <citation type="submission" date="2019-09" db="EMBL/GenBank/DDBJ databases">
        <authorList>
            <person name="Teo W.F.A."/>
            <person name="Duangmal K."/>
        </authorList>
    </citation>
    <scope>NUCLEOTIDE SEQUENCE [LARGE SCALE GENOMIC DNA]</scope>
    <source>
        <strain evidence="8">K81G1</strain>
    </source>
</reference>
<dbReference type="PANTHER" id="PTHR43107:SF15">
    <property type="entry name" value="FATTY ACID TRANSPORT PROTEIN 3, ISOFORM A"/>
    <property type="match status" value="1"/>
</dbReference>
<dbReference type="Gene3D" id="3.30.300.30">
    <property type="match status" value="1"/>
</dbReference>
<comment type="caution">
    <text evidence="8">The sequence shown here is derived from an EMBL/GenBank/DDBJ whole genome shotgun (WGS) entry which is preliminary data.</text>
</comment>
<protein>
    <submittedName>
        <fullName evidence="8">AMP-binding protein</fullName>
    </submittedName>
</protein>
<feature type="region of interest" description="Disordered" evidence="5">
    <location>
        <begin position="495"/>
        <end position="517"/>
    </location>
</feature>
<comment type="similarity">
    <text evidence="1">Belongs to the ATP-dependent AMP-binding enzyme family.</text>
</comment>
<evidence type="ECO:0000313" key="9">
    <source>
        <dbReference type="Proteomes" id="UP000319769"/>
    </source>
</evidence>
<dbReference type="Proteomes" id="UP000319769">
    <property type="component" value="Unassembled WGS sequence"/>
</dbReference>
<dbReference type="AlphaFoldDB" id="A0A5N0UQX4"/>
<dbReference type="Gene3D" id="3.40.50.12780">
    <property type="entry name" value="N-terminal domain of ligase-like"/>
    <property type="match status" value="1"/>
</dbReference>
<dbReference type="PANTHER" id="PTHR43107">
    <property type="entry name" value="LONG-CHAIN FATTY ACID TRANSPORT PROTEIN"/>
    <property type="match status" value="1"/>
</dbReference>
<feature type="domain" description="AMP-dependent synthetase/ligase" evidence="6">
    <location>
        <begin position="18"/>
        <end position="353"/>
    </location>
</feature>
<evidence type="ECO:0000313" key="8">
    <source>
        <dbReference type="EMBL" id="KAA9151547.1"/>
    </source>
</evidence>
<evidence type="ECO:0000256" key="5">
    <source>
        <dbReference type="SAM" id="MobiDB-lite"/>
    </source>
</evidence>
<evidence type="ECO:0000256" key="4">
    <source>
        <dbReference type="ARBA" id="ARBA00022840"/>
    </source>
</evidence>